<reference evidence="1" key="1">
    <citation type="submission" date="2021-02" db="EMBL/GenBank/DDBJ databases">
        <authorList>
            <person name="Nowell W R."/>
        </authorList>
    </citation>
    <scope>NUCLEOTIDE SEQUENCE</scope>
</reference>
<protein>
    <recommendedName>
        <fullName evidence="3">Protein Abitram</fullName>
    </recommendedName>
</protein>
<dbReference type="GO" id="GO:0051015">
    <property type="term" value="F:actin filament binding"/>
    <property type="evidence" value="ECO:0007669"/>
    <property type="project" value="TreeGrafter"/>
</dbReference>
<dbReference type="PANTHER" id="PTHR13651">
    <property type="entry name" value="PROTEIN ABITRAM"/>
    <property type="match status" value="1"/>
</dbReference>
<keyword evidence="2" id="KW-1185">Reference proteome</keyword>
<dbReference type="InterPro" id="IPR032675">
    <property type="entry name" value="LRR_dom_sf"/>
</dbReference>
<accession>A0A820QPQ2</accession>
<dbReference type="AlphaFoldDB" id="A0A820QPQ2"/>
<dbReference type="GO" id="GO:0003785">
    <property type="term" value="F:actin monomer binding"/>
    <property type="evidence" value="ECO:0007669"/>
    <property type="project" value="TreeGrafter"/>
</dbReference>
<sequence>MAFAKRIKYPSVIERYYTKYYRTNVHNETNNDTLVLVHSNRVCVLMLSERHPILEKSLVINSIESLANINQSMSGKSKRGADYVQPNKLLYRIKCENNENFTICASIKGRLVELNDNIIKTPELLQRKAQGEVGLFSNLYSLSISSHSLSDDVLLLFANHLVNLHRLNIIQDELTIPCRYSDSVWIEIDLILRENKRQWCIRMVTKGKCKTEPFWPPSPAPVRAIVYDTHSVRAVQSSIYTCMEQYSKTLEIYAHLKSMCRVYVPRSFLERADTAYIGVVKTVRYLNTLAIRERISTATCLLIAYYGTKHNLKHFYLRRNCVILRNEYRQYVFNERDDNNEQIHSWLEKNCRKYDHVEDALSILFGRPWKMLTDWEYNHIDA</sequence>
<organism evidence="1 2">
    <name type="scientific">Rotaria socialis</name>
    <dbReference type="NCBI Taxonomy" id="392032"/>
    <lineage>
        <taxon>Eukaryota</taxon>
        <taxon>Metazoa</taxon>
        <taxon>Spiralia</taxon>
        <taxon>Gnathifera</taxon>
        <taxon>Rotifera</taxon>
        <taxon>Eurotatoria</taxon>
        <taxon>Bdelloidea</taxon>
        <taxon>Philodinida</taxon>
        <taxon>Philodinidae</taxon>
        <taxon>Rotaria</taxon>
    </lineage>
</organism>
<dbReference type="Proteomes" id="UP000663873">
    <property type="component" value="Unassembled WGS sequence"/>
</dbReference>
<dbReference type="GO" id="GO:0030425">
    <property type="term" value="C:dendrite"/>
    <property type="evidence" value="ECO:0007669"/>
    <property type="project" value="TreeGrafter"/>
</dbReference>
<proteinExistence type="predicted"/>
<dbReference type="GO" id="GO:0030027">
    <property type="term" value="C:lamellipodium"/>
    <property type="evidence" value="ECO:0007669"/>
    <property type="project" value="TreeGrafter"/>
</dbReference>
<dbReference type="GO" id="GO:0048813">
    <property type="term" value="P:dendrite morphogenesis"/>
    <property type="evidence" value="ECO:0007669"/>
    <property type="project" value="TreeGrafter"/>
</dbReference>
<name>A0A820QPQ2_9BILA</name>
<dbReference type="Gene3D" id="3.80.10.10">
    <property type="entry name" value="Ribonuclease Inhibitor"/>
    <property type="match status" value="1"/>
</dbReference>
<dbReference type="EMBL" id="CAJOBP010004037">
    <property type="protein sequence ID" value="CAF4427585.1"/>
    <property type="molecule type" value="Genomic_DNA"/>
</dbReference>
<evidence type="ECO:0008006" key="3">
    <source>
        <dbReference type="Google" id="ProtNLM"/>
    </source>
</evidence>
<gene>
    <name evidence="1" type="ORF">UJA718_LOCUS21075</name>
</gene>
<evidence type="ECO:0000313" key="2">
    <source>
        <dbReference type="Proteomes" id="UP000663873"/>
    </source>
</evidence>
<dbReference type="PANTHER" id="PTHR13651:SF0">
    <property type="entry name" value="PROTEIN ABITRAM"/>
    <property type="match status" value="1"/>
</dbReference>
<dbReference type="GO" id="GO:0032433">
    <property type="term" value="C:filopodium tip"/>
    <property type="evidence" value="ECO:0007669"/>
    <property type="project" value="TreeGrafter"/>
</dbReference>
<dbReference type="GO" id="GO:0051489">
    <property type="term" value="P:regulation of filopodium assembly"/>
    <property type="evidence" value="ECO:0007669"/>
    <property type="project" value="TreeGrafter"/>
</dbReference>
<dbReference type="GO" id="GO:0005634">
    <property type="term" value="C:nucleus"/>
    <property type="evidence" value="ECO:0007669"/>
    <property type="project" value="TreeGrafter"/>
</dbReference>
<dbReference type="GO" id="GO:0030833">
    <property type="term" value="P:regulation of actin filament polymerization"/>
    <property type="evidence" value="ECO:0007669"/>
    <property type="project" value="TreeGrafter"/>
</dbReference>
<dbReference type="InterPro" id="IPR039169">
    <property type="entry name" value="Abitram"/>
</dbReference>
<evidence type="ECO:0000313" key="1">
    <source>
        <dbReference type="EMBL" id="CAF4427585.1"/>
    </source>
</evidence>
<comment type="caution">
    <text evidence="1">The sequence shown here is derived from an EMBL/GenBank/DDBJ whole genome shotgun (WGS) entry which is preliminary data.</text>
</comment>